<reference evidence="3" key="5">
    <citation type="submission" date="2015-06" db="UniProtKB">
        <authorList>
            <consortium name="EnsemblFungi"/>
        </authorList>
    </citation>
    <scope>IDENTIFICATION</scope>
    <source>
        <strain evidence="3">ATCC 64411</strain>
    </source>
</reference>
<name>A0A0C4E4B0_MAGP6</name>
<evidence type="ECO:0000256" key="1">
    <source>
        <dbReference type="SAM" id="MobiDB-lite"/>
    </source>
</evidence>
<organism evidence="3 4">
    <name type="scientific">Magnaporthiopsis poae (strain ATCC 64411 / 73-15)</name>
    <name type="common">Kentucky bluegrass fungus</name>
    <name type="synonym">Magnaporthe poae</name>
    <dbReference type="NCBI Taxonomy" id="644358"/>
    <lineage>
        <taxon>Eukaryota</taxon>
        <taxon>Fungi</taxon>
        <taxon>Dikarya</taxon>
        <taxon>Ascomycota</taxon>
        <taxon>Pezizomycotina</taxon>
        <taxon>Sordariomycetes</taxon>
        <taxon>Sordariomycetidae</taxon>
        <taxon>Magnaporthales</taxon>
        <taxon>Magnaporthaceae</taxon>
        <taxon>Magnaporthiopsis</taxon>
    </lineage>
</organism>
<dbReference type="EMBL" id="ADBL01001766">
    <property type="status" value="NOT_ANNOTATED_CDS"/>
    <property type="molecule type" value="Genomic_DNA"/>
</dbReference>
<dbReference type="Proteomes" id="UP000011715">
    <property type="component" value="Unassembled WGS sequence"/>
</dbReference>
<dbReference type="AlphaFoldDB" id="A0A0C4E4B0"/>
<keyword evidence="4" id="KW-1185">Reference proteome</keyword>
<dbReference type="VEuPathDB" id="FungiDB:MAPG_07302"/>
<reference evidence="4" key="1">
    <citation type="submission" date="2010-05" db="EMBL/GenBank/DDBJ databases">
        <title>The genome sequence of Magnaporthe poae strain ATCC 64411.</title>
        <authorList>
            <person name="Ma L.-J."/>
            <person name="Dead R."/>
            <person name="Young S."/>
            <person name="Zeng Q."/>
            <person name="Koehrsen M."/>
            <person name="Alvarado L."/>
            <person name="Berlin A."/>
            <person name="Chapman S.B."/>
            <person name="Chen Z."/>
            <person name="Freedman E."/>
            <person name="Gellesch M."/>
            <person name="Goldberg J."/>
            <person name="Griggs A."/>
            <person name="Gujja S."/>
            <person name="Heilman E.R."/>
            <person name="Heiman D."/>
            <person name="Hepburn T."/>
            <person name="Howarth C."/>
            <person name="Jen D."/>
            <person name="Larson L."/>
            <person name="Mehta T."/>
            <person name="Neiman D."/>
            <person name="Pearson M."/>
            <person name="Roberts A."/>
            <person name="Saif S."/>
            <person name="Shea T."/>
            <person name="Shenoy N."/>
            <person name="Sisk P."/>
            <person name="Stolte C."/>
            <person name="Sykes S."/>
            <person name="Walk T."/>
            <person name="White J."/>
            <person name="Yandava C."/>
            <person name="Haas B."/>
            <person name="Nusbaum C."/>
            <person name="Birren B."/>
        </authorList>
    </citation>
    <scope>NUCLEOTIDE SEQUENCE [LARGE SCALE GENOMIC DNA]</scope>
    <source>
        <strain evidence="4">ATCC 64411 / 73-15</strain>
    </source>
</reference>
<evidence type="ECO:0000313" key="2">
    <source>
        <dbReference type="EMBL" id="KLU88315.1"/>
    </source>
</evidence>
<reference evidence="3" key="4">
    <citation type="journal article" date="2015" name="G3 (Bethesda)">
        <title>Genome sequences of three phytopathogenic species of the Magnaporthaceae family of fungi.</title>
        <authorList>
            <person name="Okagaki L.H."/>
            <person name="Nunes C.C."/>
            <person name="Sailsbery J."/>
            <person name="Clay B."/>
            <person name="Brown D."/>
            <person name="John T."/>
            <person name="Oh Y."/>
            <person name="Young N."/>
            <person name="Fitzgerald M."/>
            <person name="Haas B.J."/>
            <person name="Zeng Q."/>
            <person name="Young S."/>
            <person name="Adiconis X."/>
            <person name="Fan L."/>
            <person name="Levin J.Z."/>
            <person name="Mitchell T.K."/>
            <person name="Okubara P.A."/>
            <person name="Farman M.L."/>
            <person name="Kohn L.M."/>
            <person name="Birren B."/>
            <person name="Ma L.-J."/>
            <person name="Dean R.A."/>
        </authorList>
    </citation>
    <scope>NUCLEOTIDE SEQUENCE</scope>
    <source>
        <strain evidence="3">ATCC 64411 / 73-15</strain>
    </source>
</reference>
<feature type="region of interest" description="Disordered" evidence="1">
    <location>
        <begin position="205"/>
        <end position="224"/>
    </location>
</feature>
<sequence>MIRFPASGTVELADGGGNVHALLTDTGIHLYFLDISCPRTSDIAAMSDDSLVWTGVNLPALLCVAFARSIPLGVFTETEVPTRLGNLDSFRSKPRVFAFFLPLSLPPSAYHVASASILRLVTHILHKRSALHPARARAIHRSGSGSQTGVDPNRLRGWLSDPTPGTYEGCERARGRLFTNRILACFCRAWPVPAAPTWVRRAKSTGAEVGRAPCPSGLAKRGRS</sequence>
<protein>
    <submittedName>
        <fullName evidence="2 3">Uncharacterized protein</fullName>
    </submittedName>
</protein>
<dbReference type="EnsemblFungi" id="MAPG_07302T0">
    <property type="protein sequence ID" value="MAPG_07302T0"/>
    <property type="gene ID" value="MAPG_07302"/>
</dbReference>
<reference evidence="2" key="2">
    <citation type="submission" date="2010-05" db="EMBL/GenBank/DDBJ databases">
        <title>The Genome Sequence of Magnaporthe poae strain ATCC 64411.</title>
        <authorList>
            <consortium name="The Broad Institute Genome Sequencing Platform"/>
            <consortium name="Broad Institute Genome Sequencing Center for Infectious Disease"/>
            <person name="Ma L.-J."/>
            <person name="Dead R."/>
            <person name="Young S."/>
            <person name="Zeng Q."/>
            <person name="Koehrsen M."/>
            <person name="Alvarado L."/>
            <person name="Berlin A."/>
            <person name="Chapman S.B."/>
            <person name="Chen Z."/>
            <person name="Freedman E."/>
            <person name="Gellesch M."/>
            <person name="Goldberg J."/>
            <person name="Griggs A."/>
            <person name="Gujja S."/>
            <person name="Heilman E.R."/>
            <person name="Heiman D."/>
            <person name="Hepburn T."/>
            <person name="Howarth C."/>
            <person name="Jen D."/>
            <person name="Larson L."/>
            <person name="Mehta T."/>
            <person name="Neiman D."/>
            <person name="Pearson M."/>
            <person name="Roberts A."/>
            <person name="Saif S."/>
            <person name="Shea T."/>
            <person name="Shenoy N."/>
            <person name="Sisk P."/>
            <person name="Stolte C."/>
            <person name="Sykes S."/>
            <person name="Walk T."/>
            <person name="White J."/>
            <person name="Yandava C."/>
            <person name="Haas B."/>
            <person name="Nusbaum C."/>
            <person name="Birren B."/>
        </authorList>
    </citation>
    <scope>NUCLEOTIDE SEQUENCE</scope>
    <source>
        <strain evidence="2">ATCC 64411</strain>
    </source>
</reference>
<accession>A0A0C4E4B0</accession>
<reference evidence="2" key="3">
    <citation type="submission" date="2011-03" db="EMBL/GenBank/DDBJ databases">
        <title>Annotation of Magnaporthe poae ATCC 64411.</title>
        <authorList>
            <person name="Ma L.-J."/>
            <person name="Dead R."/>
            <person name="Young S.K."/>
            <person name="Zeng Q."/>
            <person name="Gargeya S."/>
            <person name="Fitzgerald M."/>
            <person name="Haas B."/>
            <person name="Abouelleil A."/>
            <person name="Alvarado L."/>
            <person name="Arachchi H.M."/>
            <person name="Berlin A."/>
            <person name="Brown A."/>
            <person name="Chapman S.B."/>
            <person name="Chen Z."/>
            <person name="Dunbar C."/>
            <person name="Freedman E."/>
            <person name="Gearin G."/>
            <person name="Gellesch M."/>
            <person name="Goldberg J."/>
            <person name="Griggs A."/>
            <person name="Gujja S."/>
            <person name="Heiman D."/>
            <person name="Howarth C."/>
            <person name="Larson L."/>
            <person name="Lui A."/>
            <person name="MacDonald P.J.P."/>
            <person name="Mehta T."/>
            <person name="Montmayeur A."/>
            <person name="Murphy C."/>
            <person name="Neiman D."/>
            <person name="Pearson M."/>
            <person name="Priest M."/>
            <person name="Roberts A."/>
            <person name="Saif S."/>
            <person name="Shea T."/>
            <person name="Shenoy N."/>
            <person name="Sisk P."/>
            <person name="Stolte C."/>
            <person name="Sykes S."/>
            <person name="Yandava C."/>
            <person name="Wortman J."/>
            <person name="Nusbaum C."/>
            <person name="Birren B."/>
        </authorList>
    </citation>
    <scope>NUCLEOTIDE SEQUENCE</scope>
    <source>
        <strain evidence="2">ATCC 64411</strain>
    </source>
</reference>
<dbReference type="EMBL" id="GL876971">
    <property type="protein sequence ID" value="KLU88315.1"/>
    <property type="molecule type" value="Genomic_DNA"/>
</dbReference>
<evidence type="ECO:0000313" key="3">
    <source>
        <dbReference type="EnsemblFungi" id="MAPG_07302T0"/>
    </source>
</evidence>
<gene>
    <name evidence="2" type="ORF">MAPG_07302</name>
</gene>
<proteinExistence type="predicted"/>
<evidence type="ECO:0000313" key="4">
    <source>
        <dbReference type="Proteomes" id="UP000011715"/>
    </source>
</evidence>